<evidence type="ECO:0000313" key="3">
    <source>
        <dbReference type="Proteomes" id="UP000781958"/>
    </source>
</evidence>
<comment type="caution">
    <text evidence="2">The sequence shown here is derived from an EMBL/GenBank/DDBJ whole genome shotgun (WGS) entry which is preliminary data.</text>
</comment>
<sequence length="297" mass="31209">MMASQTPVAPSSIAPTPTAPPDDDPLPAADGGRWGRIPAWWLGHPDIDADGLAVLAALSTYANARGECWPSQATLATALKRSRSTVNRILGQLAEAKVIEMQPRRSASGGRLSCLYRLRLVPGDGVIASESAQREAVRPRDTVVASADSPRSPVRQEQPDSEQTPDSLPTHEATPAQTVSADWTPSDDDLTWARSRFAGIDLGRHVEGFLLRCQAHGYRYRDAGAAWKAWLAQDVAAGKAPLASAPAGSGGATPGGAARPLAARGAEKAAEQRLGAWMAAAARLNAAGRPAGPQPWR</sequence>
<feature type="compositionally biased region" description="Low complexity" evidence="1">
    <location>
        <begin position="255"/>
        <end position="264"/>
    </location>
</feature>
<feature type="compositionally biased region" description="Basic and acidic residues" evidence="1">
    <location>
        <begin position="132"/>
        <end position="141"/>
    </location>
</feature>
<keyword evidence="3" id="KW-1185">Reference proteome</keyword>
<accession>A0ABS4SKB8</accession>
<protein>
    <recommendedName>
        <fullName evidence="4">Helix-turn-helix domain-containing protein</fullName>
    </recommendedName>
</protein>
<dbReference type="InterPro" id="IPR036388">
    <property type="entry name" value="WH-like_DNA-bd_sf"/>
</dbReference>
<dbReference type="EMBL" id="JAGINP010000008">
    <property type="protein sequence ID" value="MBP2292932.1"/>
    <property type="molecule type" value="Genomic_DNA"/>
</dbReference>
<feature type="region of interest" description="Disordered" evidence="1">
    <location>
        <begin position="241"/>
        <end position="264"/>
    </location>
</feature>
<evidence type="ECO:0000313" key="2">
    <source>
        <dbReference type="EMBL" id="MBP2292932.1"/>
    </source>
</evidence>
<name>A0ABS4SKB8_9PROT</name>
<evidence type="ECO:0008006" key="4">
    <source>
        <dbReference type="Google" id="ProtNLM"/>
    </source>
</evidence>
<gene>
    <name evidence="2" type="ORF">J2851_002713</name>
</gene>
<dbReference type="Pfam" id="PF13730">
    <property type="entry name" value="HTH_36"/>
    <property type="match status" value="1"/>
</dbReference>
<proteinExistence type="predicted"/>
<evidence type="ECO:0000256" key="1">
    <source>
        <dbReference type="SAM" id="MobiDB-lite"/>
    </source>
</evidence>
<feature type="compositionally biased region" description="Low complexity" evidence="1">
    <location>
        <begin position="1"/>
        <end position="16"/>
    </location>
</feature>
<dbReference type="SUPFAM" id="SSF46785">
    <property type="entry name" value="Winged helix' DNA-binding domain"/>
    <property type="match status" value="1"/>
</dbReference>
<feature type="region of interest" description="Disordered" evidence="1">
    <location>
        <begin position="131"/>
        <end position="187"/>
    </location>
</feature>
<dbReference type="Gene3D" id="1.10.10.10">
    <property type="entry name" value="Winged helix-like DNA-binding domain superfamily/Winged helix DNA-binding domain"/>
    <property type="match status" value="1"/>
</dbReference>
<reference evidence="2 3" key="1">
    <citation type="submission" date="2021-03" db="EMBL/GenBank/DDBJ databases">
        <title>Genomic Encyclopedia of Type Strains, Phase III (KMG-III): the genomes of soil and plant-associated and newly described type strains.</title>
        <authorList>
            <person name="Whitman W."/>
        </authorList>
    </citation>
    <scope>NUCLEOTIDE SEQUENCE [LARGE SCALE GENOMIC DNA]</scope>
    <source>
        <strain evidence="2 3">IMMIB AFH-6</strain>
    </source>
</reference>
<organism evidence="2 3">
    <name type="scientific">Azospirillum rugosum</name>
    <dbReference type="NCBI Taxonomy" id="416170"/>
    <lineage>
        <taxon>Bacteria</taxon>
        <taxon>Pseudomonadati</taxon>
        <taxon>Pseudomonadota</taxon>
        <taxon>Alphaproteobacteria</taxon>
        <taxon>Rhodospirillales</taxon>
        <taxon>Azospirillaceae</taxon>
        <taxon>Azospirillum</taxon>
    </lineage>
</organism>
<dbReference type="InterPro" id="IPR036390">
    <property type="entry name" value="WH_DNA-bd_sf"/>
</dbReference>
<dbReference type="RefSeq" id="WP_246500630.1">
    <property type="nucleotide sequence ID" value="NZ_JAGINP010000008.1"/>
</dbReference>
<dbReference type="Proteomes" id="UP000781958">
    <property type="component" value="Unassembled WGS sequence"/>
</dbReference>
<feature type="region of interest" description="Disordered" evidence="1">
    <location>
        <begin position="1"/>
        <end position="30"/>
    </location>
</feature>